<dbReference type="Proteomes" id="UP000035159">
    <property type="component" value="Chromosome"/>
</dbReference>
<sequence length="185" mass="20917">MTSNIREIITSMVPVGRVVKPHGLRGEVKFKLTTNLNKILNVGDSVVLFEESSGKYVASKVMDFRKAGSGYILSLEGFNSIELAERVRGFHLYVSKKKLPPLKDDEYYYFQVLEAEVFSPEGEYIGKVADIIETGANDVLVVRRQLPDLTIFEALIPVIKDYVMELDLENGRIVALIPQYEKENE</sequence>
<evidence type="ECO:0000313" key="9">
    <source>
        <dbReference type="Proteomes" id="UP000035159"/>
    </source>
</evidence>
<reference evidence="8 9" key="1">
    <citation type="submission" date="2015-04" db="EMBL/GenBank/DDBJ databases">
        <title>Complete Genome Sequence of Kosmotoga pacifica SLHLJ1.</title>
        <authorList>
            <person name="Jiang L.J."/>
            <person name="Shao Z.Z."/>
            <person name="Jebbar M."/>
        </authorList>
    </citation>
    <scope>NUCLEOTIDE SEQUENCE [LARGE SCALE GENOMIC DNA]</scope>
    <source>
        <strain evidence="8 9">SLHLJ1</strain>
    </source>
</reference>
<evidence type="ECO:0000259" key="7">
    <source>
        <dbReference type="Pfam" id="PF24986"/>
    </source>
</evidence>
<keyword evidence="4 5" id="KW-0143">Chaperone</keyword>
<keyword evidence="3 5" id="KW-0698">rRNA processing</keyword>
<dbReference type="HAMAP" id="MF_00014">
    <property type="entry name" value="Ribosome_mat_RimM"/>
    <property type="match status" value="1"/>
</dbReference>
<accession>A0A0G2ZE80</accession>
<evidence type="ECO:0000259" key="6">
    <source>
        <dbReference type="Pfam" id="PF01782"/>
    </source>
</evidence>
<dbReference type="SUPFAM" id="SSF50447">
    <property type="entry name" value="Translation proteins"/>
    <property type="match status" value="1"/>
</dbReference>
<feature type="domain" description="RimM N-terminal" evidence="6">
    <location>
        <begin position="15"/>
        <end position="97"/>
    </location>
</feature>
<dbReference type="InterPro" id="IPR056792">
    <property type="entry name" value="PRC_RimM"/>
</dbReference>
<dbReference type="AlphaFoldDB" id="A0A0G2ZE80"/>
<dbReference type="NCBIfam" id="TIGR02273">
    <property type="entry name" value="16S_RimM"/>
    <property type="match status" value="1"/>
</dbReference>
<dbReference type="PANTHER" id="PTHR33692:SF1">
    <property type="entry name" value="RIBOSOME MATURATION FACTOR RIMM"/>
    <property type="match status" value="1"/>
</dbReference>
<keyword evidence="1 5" id="KW-0963">Cytoplasm</keyword>
<dbReference type="EMBL" id="CP011232">
    <property type="protein sequence ID" value="AKI97118.1"/>
    <property type="molecule type" value="Genomic_DNA"/>
</dbReference>
<name>A0A0G2ZE80_9BACT</name>
<dbReference type="PANTHER" id="PTHR33692">
    <property type="entry name" value="RIBOSOME MATURATION FACTOR RIMM"/>
    <property type="match status" value="1"/>
</dbReference>
<dbReference type="InterPro" id="IPR011961">
    <property type="entry name" value="RimM"/>
</dbReference>
<dbReference type="Pfam" id="PF24986">
    <property type="entry name" value="PRC_RimM"/>
    <property type="match status" value="1"/>
</dbReference>
<evidence type="ECO:0000256" key="4">
    <source>
        <dbReference type="ARBA" id="ARBA00023186"/>
    </source>
</evidence>
<comment type="subcellular location">
    <subcellularLocation>
        <location evidence="5">Cytoplasm</location>
    </subcellularLocation>
</comment>
<evidence type="ECO:0000256" key="1">
    <source>
        <dbReference type="ARBA" id="ARBA00022490"/>
    </source>
</evidence>
<dbReference type="GO" id="GO:0006364">
    <property type="term" value="P:rRNA processing"/>
    <property type="evidence" value="ECO:0007669"/>
    <property type="project" value="UniProtKB-UniRule"/>
</dbReference>
<dbReference type="GO" id="GO:0005737">
    <property type="term" value="C:cytoplasm"/>
    <property type="evidence" value="ECO:0007669"/>
    <property type="project" value="UniProtKB-SubCell"/>
</dbReference>
<dbReference type="GO" id="GO:0005840">
    <property type="term" value="C:ribosome"/>
    <property type="evidence" value="ECO:0007669"/>
    <property type="project" value="InterPro"/>
</dbReference>
<comment type="function">
    <text evidence="5">An accessory protein needed during the final step in the assembly of 30S ribosomal subunit, possibly for assembly of the head region. Essential for efficient processing of 16S rRNA. May be needed both before and after RbfA during the maturation of 16S rRNA. It has affinity for free ribosomal 30S subunits but not for 70S ribosomes.</text>
</comment>
<feature type="domain" description="Ribosome maturation factor RimM PRC barrel" evidence="7">
    <location>
        <begin position="116"/>
        <end position="179"/>
    </location>
</feature>
<dbReference type="KEGG" id="kpf:IX53_04010"/>
<dbReference type="GO" id="GO:0042274">
    <property type="term" value="P:ribosomal small subunit biogenesis"/>
    <property type="evidence" value="ECO:0007669"/>
    <property type="project" value="UniProtKB-UniRule"/>
</dbReference>
<dbReference type="InterPro" id="IPR002676">
    <property type="entry name" value="RimM_N"/>
</dbReference>
<organism evidence="8 9">
    <name type="scientific">Kosmotoga pacifica</name>
    <dbReference type="NCBI Taxonomy" id="1330330"/>
    <lineage>
        <taxon>Bacteria</taxon>
        <taxon>Thermotogati</taxon>
        <taxon>Thermotogota</taxon>
        <taxon>Thermotogae</taxon>
        <taxon>Kosmotogales</taxon>
        <taxon>Kosmotogaceae</taxon>
        <taxon>Kosmotoga</taxon>
    </lineage>
</organism>
<evidence type="ECO:0000256" key="5">
    <source>
        <dbReference type="HAMAP-Rule" id="MF_00014"/>
    </source>
</evidence>
<evidence type="ECO:0000256" key="2">
    <source>
        <dbReference type="ARBA" id="ARBA00022517"/>
    </source>
</evidence>
<dbReference type="InterPro" id="IPR009000">
    <property type="entry name" value="Transl_B-barrel_sf"/>
</dbReference>
<dbReference type="PATRIC" id="fig|1330330.3.peg.803"/>
<protein>
    <recommendedName>
        <fullName evidence="5">Ribosome maturation factor RimM</fullName>
    </recommendedName>
</protein>
<evidence type="ECO:0000313" key="8">
    <source>
        <dbReference type="EMBL" id="AKI97118.1"/>
    </source>
</evidence>
<dbReference type="RefSeq" id="WP_047754252.1">
    <property type="nucleotide sequence ID" value="NZ_CAJUHA010000013.1"/>
</dbReference>
<gene>
    <name evidence="5" type="primary">rimM</name>
    <name evidence="8" type="ORF">IX53_04010</name>
</gene>
<comment type="subunit">
    <text evidence="5">Binds ribosomal protein uS19.</text>
</comment>
<comment type="similarity">
    <text evidence="5">Belongs to the RimM family.</text>
</comment>
<dbReference type="InterPro" id="IPR011033">
    <property type="entry name" value="PRC_barrel-like_sf"/>
</dbReference>
<dbReference type="Gene3D" id="2.40.30.60">
    <property type="entry name" value="RimM"/>
    <property type="match status" value="1"/>
</dbReference>
<dbReference type="SUPFAM" id="SSF50346">
    <property type="entry name" value="PRC-barrel domain"/>
    <property type="match status" value="1"/>
</dbReference>
<keyword evidence="2 5" id="KW-0690">Ribosome biogenesis</keyword>
<dbReference type="InterPro" id="IPR036976">
    <property type="entry name" value="RimM_N_sf"/>
</dbReference>
<dbReference type="GO" id="GO:0043022">
    <property type="term" value="F:ribosome binding"/>
    <property type="evidence" value="ECO:0007669"/>
    <property type="project" value="InterPro"/>
</dbReference>
<comment type="domain">
    <text evidence="5">The PRC barrel domain binds ribosomal protein uS19.</text>
</comment>
<evidence type="ECO:0000256" key="3">
    <source>
        <dbReference type="ARBA" id="ARBA00022552"/>
    </source>
</evidence>
<dbReference type="STRING" id="1330330.IX53_04010"/>
<keyword evidence="9" id="KW-1185">Reference proteome</keyword>
<dbReference type="Gene3D" id="2.30.30.240">
    <property type="entry name" value="PRC-barrel domain"/>
    <property type="match status" value="1"/>
</dbReference>
<dbReference type="OrthoDB" id="9810331at2"/>
<dbReference type="Pfam" id="PF01782">
    <property type="entry name" value="RimM"/>
    <property type="match status" value="1"/>
</dbReference>
<proteinExistence type="inferred from homology"/>